<feature type="transmembrane region" description="Helical" evidence="7">
    <location>
        <begin position="746"/>
        <end position="769"/>
    </location>
</feature>
<dbReference type="SUPFAM" id="SSF144083">
    <property type="entry name" value="Magnesium transport protein CorA, transmembrane region"/>
    <property type="match status" value="1"/>
</dbReference>
<dbReference type="AlphaFoldDB" id="A0AAW0GY77"/>
<dbReference type="Pfam" id="PF01544">
    <property type="entry name" value="CorA"/>
    <property type="match status" value="1"/>
</dbReference>
<comment type="subcellular location">
    <subcellularLocation>
        <location evidence="1">Membrane</location>
        <topology evidence="1">Multi-pass membrane protein</topology>
    </subcellularLocation>
</comment>
<evidence type="ECO:0000313" key="8">
    <source>
        <dbReference type="EMBL" id="KAK7696275.1"/>
    </source>
</evidence>
<dbReference type="Gene3D" id="3.30.460.20">
    <property type="entry name" value="CorA soluble domain-like"/>
    <property type="match status" value="1"/>
</dbReference>
<evidence type="ECO:0000256" key="6">
    <source>
        <dbReference type="SAM" id="MobiDB-lite"/>
    </source>
</evidence>
<evidence type="ECO:0000256" key="1">
    <source>
        <dbReference type="ARBA" id="ARBA00004141"/>
    </source>
</evidence>
<keyword evidence="3 7" id="KW-0812">Transmembrane</keyword>
<protein>
    <recommendedName>
        <fullName evidence="10">Cora-domain-containing protein</fullName>
    </recommendedName>
</protein>
<evidence type="ECO:0000313" key="9">
    <source>
        <dbReference type="Proteomes" id="UP001385951"/>
    </source>
</evidence>
<dbReference type="FunFam" id="1.20.58.340:FF:000008">
    <property type="entry name" value="CorA family metal ion transporter"/>
    <property type="match status" value="1"/>
</dbReference>
<organism evidence="8 9">
    <name type="scientific">Cerrena zonata</name>
    <dbReference type="NCBI Taxonomy" id="2478898"/>
    <lineage>
        <taxon>Eukaryota</taxon>
        <taxon>Fungi</taxon>
        <taxon>Dikarya</taxon>
        <taxon>Basidiomycota</taxon>
        <taxon>Agaricomycotina</taxon>
        <taxon>Agaricomycetes</taxon>
        <taxon>Polyporales</taxon>
        <taxon>Cerrenaceae</taxon>
        <taxon>Cerrena</taxon>
    </lineage>
</organism>
<evidence type="ECO:0000256" key="5">
    <source>
        <dbReference type="ARBA" id="ARBA00023136"/>
    </source>
</evidence>
<dbReference type="InterPro" id="IPR045861">
    <property type="entry name" value="CorA_cytoplasmic_dom"/>
</dbReference>
<reference evidence="8 9" key="1">
    <citation type="submission" date="2022-09" db="EMBL/GenBank/DDBJ databases">
        <authorList>
            <person name="Palmer J.M."/>
        </authorList>
    </citation>
    <scope>NUCLEOTIDE SEQUENCE [LARGE SCALE GENOMIC DNA]</scope>
    <source>
        <strain evidence="8 9">DSM 7382</strain>
    </source>
</reference>
<evidence type="ECO:0000256" key="7">
    <source>
        <dbReference type="SAM" id="Phobius"/>
    </source>
</evidence>
<evidence type="ECO:0000256" key="3">
    <source>
        <dbReference type="ARBA" id="ARBA00022692"/>
    </source>
</evidence>
<comment type="caution">
    <text evidence="8">The sequence shown here is derived from an EMBL/GenBank/DDBJ whole genome shotgun (WGS) entry which is preliminary data.</text>
</comment>
<dbReference type="GO" id="GO:0010961">
    <property type="term" value="P:intracellular magnesium ion homeostasis"/>
    <property type="evidence" value="ECO:0007669"/>
    <property type="project" value="TreeGrafter"/>
</dbReference>
<dbReference type="EMBL" id="JASBNA010000001">
    <property type="protein sequence ID" value="KAK7696275.1"/>
    <property type="molecule type" value="Genomic_DNA"/>
</dbReference>
<dbReference type="PANTHER" id="PTHR21535">
    <property type="entry name" value="MAGNESIUM AND COBALT TRANSPORT PROTEIN/MITOCHONDRIAL IMPORT INNER MEMBRANE TRANSLOCASE SUBUNIT TIM8"/>
    <property type="match status" value="1"/>
</dbReference>
<feature type="compositionally biased region" description="Low complexity" evidence="6">
    <location>
        <begin position="405"/>
        <end position="417"/>
    </location>
</feature>
<dbReference type="CDD" id="cd12829">
    <property type="entry name" value="Alr1p-like"/>
    <property type="match status" value="1"/>
</dbReference>
<evidence type="ECO:0000256" key="2">
    <source>
        <dbReference type="ARBA" id="ARBA00009765"/>
    </source>
</evidence>
<accession>A0AAW0GY77</accession>
<dbReference type="SUPFAM" id="SSF143865">
    <property type="entry name" value="CorA soluble domain-like"/>
    <property type="match status" value="1"/>
</dbReference>
<dbReference type="FunFam" id="1.20.58.340:FF:000006">
    <property type="entry name" value="CorA family metal ion transporter"/>
    <property type="match status" value="1"/>
</dbReference>
<dbReference type="Gene3D" id="1.20.58.340">
    <property type="entry name" value="Magnesium transport protein CorA, transmembrane region"/>
    <property type="match status" value="2"/>
</dbReference>
<gene>
    <name evidence="8" type="ORF">QCA50_000928</name>
</gene>
<dbReference type="Proteomes" id="UP001385951">
    <property type="component" value="Unassembled WGS sequence"/>
</dbReference>
<evidence type="ECO:0008006" key="10">
    <source>
        <dbReference type="Google" id="ProtNLM"/>
    </source>
</evidence>
<keyword evidence="5 7" id="KW-0472">Membrane</keyword>
<feature type="compositionally biased region" description="Polar residues" evidence="6">
    <location>
        <begin position="1"/>
        <end position="18"/>
    </location>
</feature>
<keyword evidence="4 7" id="KW-1133">Transmembrane helix</keyword>
<dbReference type="InterPro" id="IPR044089">
    <property type="entry name" value="Alr1-like"/>
</dbReference>
<dbReference type="InterPro" id="IPR002523">
    <property type="entry name" value="MgTranspt_CorA/ZnTranspt_ZntB"/>
</dbReference>
<dbReference type="GO" id="GO:0016020">
    <property type="term" value="C:membrane"/>
    <property type="evidence" value="ECO:0007669"/>
    <property type="project" value="UniProtKB-SubCell"/>
</dbReference>
<dbReference type="GO" id="GO:0015095">
    <property type="term" value="F:magnesium ion transmembrane transporter activity"/>
    <property type="evidence" value="ECO:0007669"/>
    <property type="project" value="InterPro"/>
</dbReference>
<sequence>MSSPGDNSSILSGTQMSSPRPIRHNSEHSHSPARRRGSVGSEGVDLIPPRLSPTLIRSYNPNDADHLERQRTMDADMAMHLSRARSNTIVSSPVLSPVLQSRRSTDDQAFPALSLQEQRDLDVAKIGGRGNGDLEASPGFHPGPAPDAHLNHLSVGQDPALLVSLDVAEPDDSVMGGLPMYQASEDRPHYDFSTMENFAKEEKTRLGIHSPTSPTGGFDFRNLGKPSTSVQTHLDENAHPSGSNAPPPSNSDFSIPFNMPRARQRKISQSQPGPRRGKMALFEQQGAPPPSLTFRAPHLVSGEATGTTLSAVPSYDNLPGTASGINGVVHGAGGAGVGGLSMGSGHDRPYRFSFYSNALSATIHARSLSELPAEGQSFEDLFLGNSSRHKQGSSSHLPPRPQDSRPNPRNGAPKGGAAPPGPPHVQSGISKMSAGNPGANVGGLGGRGLGNGNVTGGMGGSSADSNTWWLDIQSPTEDEMKLLGKVFSIHPLTTEDILMEETREKIELFRTYYFVCFRSFEQDPYSPTYLEPLNMYIIVFREGILSFHFRPTTHPQNVRRRIKQLKDYISVTSDWISYALIDDITDAFGPLIQSIEYEVDSIDELVLILKEAEQSDMLRRIGTCRKKVMGLLRLMGNKADVVKGLAKRCNENWRVAPTSDIGLYLSDIQDHLITMTQNLNHYEKILSRSHSNYLAQISIEMTDANNQINDVLSKLTALGTVLIPMNLVTGLWGMNVHVPGQDLETGYIWFGSIVAVLAAFAVVAGYGTYKLMVSR</sequence>
<dbReference type="PANTHER" id="PTHR21535:SF51">
    <property type="entry name" value="MANGANESE RESISTANCE PROTEIN MNR2"/>
    <property type="match status" value="1"/>
</dbReference>
<feature type="region of interest" description="Disordered" evidence="6">
    <location>
        <begin position="384"/>
        <end position="447"/>
    </location>
</feature>
<keyword evidence="9" id="KW-1185">Reference proteome</keyword>
<evidence type="ECO:0000256" key="4">
    <source>
        <dbReference type="ARBA" id="ARBA00022989"/>
    </source>
</evidence>
<feature type="region of interest" description="Disordered" evidence="6">
    <location>
        <begin position="204"/>
        <end position="257"/>
    </location>
</feature>
<proteinExistence type="inferred from homology"/>
<feature type="region of interest" description="Disordered" evidence="6">
    <location>
        <begin position="1"/>
        <end position="63"/>
    </location>
</feature>
<comment type="similarity">
    <text evidence="2">Belongs to the CorA metal ion transporter (MIT) (TC 1.A.35) family.</text>
</comment>
<dbReference type="InterPro" id="IPR045863">
    <property type="entry name" value="CorA_TM1_TM2"/>
</dbReference>
<name>A0AAW0GY77_9APHY</name>